<dbReference type="InterPro" id="IPR003945">
    <property type="entry name" value="NU5C-like"/>
</dbReference>
<dbReference type="AlphaFoldDB" id="Q9TAJ6"/>
<evidence type="ECO:0000256" key="14">
    <source>
        <dbReference type="ARBA" id="ARBA00023136"/>
    </source>
</evidence>
<keyword evidence="11 16" id="KW-0520">NAD</keyword>
<keyword evidence="6 16" id="KW-0812">Transmembrane</keyword>
<feature type="transmembrane region" description="Helical" evidence="16">
    <location>
        <begin position="626"/>
        <end position="648"/>
    </location>
</feature>
<accession>Q9TAJ6</accession>
<evidence type="ECO:0000256" key="3">
    <source>
        <dbReference type="ARBA" id="ARBA00021096"/>
    </source>
</evidence>
<feature type="transmembrane region" description="Helical" evidence="16">
    <location>
        <begin position="113"/>
        <end position="131"/>
    </location>
</feature>
<keyword evidence="14 16" id="KW-0472">Membrane</keyword>
<evidence type="ECO:0000256" key="4">
    <source>
        <dbReference type="ARBA" id="ARBA00022448"/>
    </source>
</evidence>
<feature type="transmembrane region" description="Helical" evidence="16">
    <location>
        <begin position="254"/>
        <end position="278"/>
    </location>
</feature>
<feature type="transmembrane region" description="Helical" evidence="16">
    <location>
        <begin position="284"/>
        <end position="305"/>
    </location>
</feature>
<geneLocation type="mitochondrion" evidence="20"/>
<dbReference type="InterPro" id="IPR001750">
    <property type="entry name" value="ND/Mrp_TM"/>
</dbReference>
<dbReference type="GO" id="GO:0003954">
    <property type="term" value="F:NADH dehydrogenase activity"/>
    <property type="evidence" value="ECO:0007669"/>
    <property type="project" value="TreeGrafter"/>
</dbReference>
<dbReference type="Pfam" id="PF00361">
    <property type="entry name" value="Proton_antipo_M"/>
    <property type="match status" value="1"/>
</dbReference>
<reference evidence="20" key="1">
    <citation type="submission" date="1999-10" db="EMBL/GenBank/DDBJ databases">
        <title>The mitochondrial genome of Cafeteria roenbergensis.</title>
        <authorList>
            <person name="Burger G."/>
        </authorList>
    </citation>
    <scope>NUCLEOTIDE SEQUENCE</scope>
</reference>
<evidence type="ECO:0000256" key="7">
    <source>
        <dbReference type="ARBA" id="ARBA00022792"/>
    </source>
</evidence>
<feature type="transmembrane region" description="Helical" evidence="16">
    <location>
        <begin position="654"/>
        <end position="674"/>
    </location>
</feature>
<dbReference type="EC" id="7.1.1.2" evidence="2 16"/>
<gene>
    <name evidence="20" type="primary">nad5</name>
</gene>
<dbReference type="GO" id="GO:0015990">
    <property type="term" value="P:electron transport coupled proton transport"/>
    <property type="evidence" value="ECO:0007669"/>
    <property type="project" value="TreeGrafter"/>
</dbReference>
<feature type="transmembrane region" description="Helical" evidence="16">
    <location>
        <begin position="420"/>
        <end position="441"/>
    </location>
</feature>
<evidence type="ECO:0000256" key="1">
    <source>
        <dbReference type="ARBA" id="ARBA00004448"/>
    </source>
</evidence>
<name>Q9TAJ6_CAFRO</name>
<feature type="transmembrane region" description="Helical" evidence="16">
    <location>
        <begin position="72"/>
        <end position="101"/>
    </location>
</feature>
<keyword evidence="7" id="KW-0999">Mitochondrion inner membrane</keyword>
<sequence length="675" mass="77048">MYLLILFLPLLNFLSLIFFSFFFNKKDLLTLSIINMLITTCIALNILSEIIVSQNTINVECFYWIFSNLLDIKWVFLFDSLTALMLIVVSSISTCVHIYSLEYMQEDPHVQRFMSYLSFFTFFMLILVTGNNLLQMFMGWEGVGLCSYLLINFWFHRLQANKAALKAMIVNRIGDFGLALGLFLTFTTFKTIDYDLLQISSTYFSQHYLTYIGSLSFETISLISLLLFVGAVGKSAQIGLHTWLPDAMEGPTPVSALIHAATMVTAGVFLICRTFYLFEYSPNIGILITILGSLTAFIAGTIGLVQNDLKRVIAYSTCSQLGYMVFACGVSHYDVAFYHLTNHAFFKAALFMGAGSVIHALQDEQDMRKFGGLKNFLYFTFIVILIGSLSLIGFPFLTGFFSKDAILEAGSSFLTLESSFGFSLGILGAFITAFYSVRSLARTFLQKPLGFKNYFEKSHESGFWMNAPLIILSVAGFCAGYLFNELIIGFASNYWQTSIGRLYDNNTFLELENLDNLIKLLPLIFTFLGAFSSFLIYNTLNTYFTTLFLKIKLNKTFRILYTFLNKKWFFDKIYNEWINQNILNFGYKQTYQKIDRGIIEFLGPEGLYRLLYNITTRMNRLPFTFLFHYLLIISLSFLLIFSISYILLNNYSLIFVEPIAINIIALGAFILFSIN</sequence>
<dbReference type="InterPro" id="IPR001516">
    <property type="entry name" value="Proton_antipo_N"/>
</dbReference>
<evidence type="ECO:0000256" key="5">
    <source>
        <dbReference type="ARBA" id="ARBA00022660"/>
    </source>
</evidence>
<dbReference type="Pfam" id="PF06455">
    <property type="entry name" value="NADH5_C"/>
    <property type="match status" value="1"/>
</dbReference>
<evidence type="ECO:0000256" key="16">
    <source>
        <dbReference type="RuleBase" id="RU003404"/>
    </source>
</evidence>
<dbReference type="RefSeq" id="NP_051139.1">
    <property type="nucleotide sequence ID" value="NC_000946.1"/>
</dbReference>
<evidence type="ECO:0000256" key="12">
    <source>
        <dbReference type="ARBA" id="ARBA00023075"/>
    </source>
</evidence>
<feature type="transmembrane region" description="Helical" evidence="16">
    <location>
        <begin position="167"/>
        <end position="189"/>
    </location>
</feature>
<feature type="domain" description="NADH-Ubiquinone oxidoreductase (complex I) chain 5 N-terminal" evidence="18">
    <location>
        <begin position="64"/>
        <end position="114"/>
    </location>
</feature>
<keyword evidence="8" id="KW-1278">Translocase</keyword>
<feature type="transmembrane region" description="Helical" evidence="16">
    <location>
        <begin position="376"/>
        <end position="400"/>
    </location>
</feature>
<dbReference type="InterPro" id="IPR018393">
    <property type="entry name" value="NADHpl_OxRdtase_5_subgr"/>
</dbReference>
<dbReference type="PANTHER" id="PTHR42829:SF2">
    <property type="entry name" value="NADH-UBIQUINONE OXIDOREDUCTASE CHAIN 5"/>
    <property type="match status" value="1"/>
</dbReference>
<dbReference type="NCBIfam" id="TIGR01974">
    <property type="entry name" value="NDH_I_L"/>
    <property type="match status" value="1"/>
</dbReference>
<dbReference type="InterPro" id="IPR010934">
    <property type="entry name" value="NADH_DH_su5_C"/>
</dbReference>
<evidence type="ECO:0000259" key="18">
    <source>
        <dbReference type="Pfam" id="PF00662"/>
    </source>
</evidence>
<evidence type="ECO:0000256" key="15">
    <source>
        <dbReference type="ARBA" id="ARBA00049551"/>
    </source>
</evidence>
<keyword evidence="20" id="KW-0560">Oxidoreductase</keyword>
<feature type="transmembrane region" description="Helical" evidence="16">
    <location>
        <begin position="6"/>
        <end position="24"/>
    </location>
</feature>
<protein>
    <recommendedName>
        <fullName evidence="3 16">NADH-ubiquinone oxidoreductase chain 5</fullName>
        <ecNumber evidence="2 16">7.1.1.2</ecNumber>
    </recommendedName>
</protein>
<keyword evidence="9" id="KW-0249">Electron transport</keyword>
<evidence type="ECO:0000256" key="11">
    <source>
        <dbReference type="ARBA" id="ARBA00023027"/>
    </source>
</evidence>
<evidence type="ECO:0000256" key="10">
    <source>
        <dbReference type="ARBA" id="ARBA00022989"/>
    </source>
</evidence>
<dbReference type="GO" id="GO:0005743">
    <property type="term" value="C:mitochondrial inner membrane"/>
    <property type="evidence" value="ECO:0007669"/>
    <property type="project" value="UniProtKB-SubCell"/>
</dbReference>
<dbReference type="PRINTS" id="PR01434">
    <property type="entry name" value="NADHDHGNASE5"/>
</dbReference>
<dbReference type="GO" id="GO:0008137">
    <property type="term" value="F:NADH dehydrogenase (ubiquinone) activity"/>
    <property type="evidence" value="ECO:0007669"/>
    <property type="project" value="UniProtKB-EC"/>
</dbReference>
<evidence type="ECO:0000256" key="2">
    <source>
        <dbReference type="ARBA" id="ARBA00012944"/>
    </source>
</evidence>
<organism evidence="20">
    <name type="scientific">Cafeteria roenbergensis</name>
    <name type="common">Marine flagellate</name>
    <dbReference type="NCBI Taxonomy" id="33653"/>
    <lineage>
        <taxon>Eukaryota</taxon>
        <taxon>Sar</taxon>
        <taxon>Stramenopiles</taxon>
        <taxon>Bigyra</taxon>
        <taxon>Opalozoa</taxon>
        <taxon>Bicosoecida</taxon>
        <taxon>Cafeteriaceae</taxon>
        <taxon>Cafeteria</taxon>
    </lineage>
</organism>
<proteinExistence type="inferred from homology"/>
<feature type="domain" description="NADH:quinone oxidoreductase/Mrp antiporter transmembrane" evidence="17">
    <location>
        <begin position="131"/>
        <end position="412"/>
    </location>
</feature>
<feature type="transmembrane region" description="Helical" evidence="16">
    <location>
        <begin position="31"/>
        <end position="52"/>
    </location>
</feature>
<comment type="similarity">
    <text evidence="16">Belongs to the complex I subunit 5 family.</text>
</comment>
<dbReference type="EMBL" id="AF193903">
    <property type="protein sequence ID" value="AAF05790.1"/>
    <property type="molecule type" value="Genomic_DNA"/>
</dbReference>
<comment type="subcellular location">
    <subcellularLocation>
        <location evidence="1">Mitochondrion inner membrane</location>
        <topology evidence="1">Multi-pass membrane protein</topology>
    </subcellularLocation>
</comment>
<dbReference type="NCBIfam" id="NF005141">
    <property type="entry name" value="PRK06590.1"/>
    <property type="match status" value="1"/>
</dbReference>
<keyword evidence="4 16" id="KW-0813">Transport</keyword>
<evidence type="ECO:0000256" key="8">
    <source>
        <dbReference type="ARBA" id="ARBA00022967"/>
    </source>
</evidence>
<feature type="transmembrane region" description="Helical" evidence="16">
    <location>
        <begin position="462"/>
        <end position="483"/>
    </location>
</feature>
<feature type="domain" description="NADH dehydrogenase subunit 5 C-terminal" evidence="19">
    <location>
        <begin position="516"/>
        <end position="642"/>
    </location>
</feature>
<keyword evidence="5" id="KW-0679">Respiratory chain</keyword>
<dbReference type="Pfam" id="PF00662">
    <property type="entry name" value="Proton_antipo_N"/>
    <property type="match status" value="1"/>
</dbReference>
<feature type="transmembrane region" description="Helical" evidence="16">
    <location>
        <begin position="137"/>
        <end position="155"/>
    </location>
</feature>
<evidence type="ECO:0000259" key="17">
    <source>
        <dbReference type="Pfam" id="PF00361"/>
    </source>
</evidence>
<feature type="transmembrane region" description="Helical" evidence="16">
    <location>
        <begin position="209"/>
        <end position="233"/>
    </location>
</feature>
<comment type="catalytic activity">
    <reaction evidence="15 16">
        <text>a ubiquinone + NADH + 5 H(+)(in) = a ubiquinol + NAD(+) + 4 H(+)(out)</text>
        <dbReference type="Rhea" id="RHEA:29091"/>
        <dbReference type="Rhea" id="RHEA-COMP:9565"/>
        <dbReference type="Rhea" id="RHEA-COMP:9566"/>
        <dbReference type="ChEBI" id="CHEBI:15378"/>
        <dbReference type="ChEBI" id="CHEBI:16389"/>
        <dbReference type="ChEBI" id="CHEBI:17976"/>
        <dbReference type="ChEBI" id="CHEBI:57540"/>
        <dbReference type="ChEBI" id="CHEBI:57945"/>
        <dbReference type="EC" id="7.1.1.2"/>
    </reaction>
</comment>
<dbReference type="GeneID" id="800826"/>
<evidence type="ECO:0000256" key="13">
    <source>
        <dbReference type="ARBA" id="ARBA00023128"/>
    </source>
</evidence>
<evidence type="ECO:0000259" key="19">
    <source>
        <dbReference type="Pfam" id="PF06455"/>
    </source>
</evidence>
<keyword evidence="13 16" id="KW-0496">Mitochondrion</keyword>
<keyword evidence="10 16" id="KW-1133">Transmembrane helix</keyword>
<feature type="transmembrane region" description="Helical" evidence="16">
    <location>
        <begin position="520"/>
        <end position="540"/>
    </location>
</feature>
<evidence type="ECO:0000256" key="9">
    <source>
        <dbReference type="ARBA" id="ARBA00022982"/>
    </source>
</evidence>
<dbReference type="PRINTS" id="PR01435">
    <property type="entry name" value="NPOXDRDTASE5"/>
</dbReference>
<evidence type="ECO:0000313" key="20">
    <source>
        <dbReference type="EMBL" id="AAF05790.1"/>
    </source>
</evidence>
<comment type="function">
    <text evidence="16">Core subunit of the mitochondrial membrane respiratory chain NADH dehydrogenase (Complex I) which catalyzes electron transfer from NADH through the respiratory chain, using ubiquinone as an electron acceptor. Essential for the catalytic activity and assembly of complex I.</text>
</comment>
<dbReference type="GO" id="GO:0042773">
    <property type="term" value="P:ATP synthesis coupled electron transport"/>
    <property type="evidence" value="ECO:0007669"/>
    <property type="project" value="InterPro"/>
</dbReference>
<keyword evidence="12 16" id="KW-0830">Ubiquinone</keyword>
<dbReference type="PANTHER" id="PTHR42829">
    <property type="entry name" value="NADH-UBIQUINONE OXIDOREDUCTASE CHAIN 5"/>
    <property type="match status" value="1"/>
</dbReference>
<evidence type="ECO:0000256" key="6">
    <source>
        <dbReference type="ARBA" id="ARBA00022692"/>
    </source>
</evidence>